<dbReference type="InterPro" id="IPR000914">
    <property type="entry name" value="SBP_5_dom"/>
</dbReference>
<dbReference type="Pfam" id="PF00496">
    <property type="entry name" value="SBP_bac_5"/>
    <property type="match status" value="1"/>
</dbReference>
<dbReference type="InterPro" id="IPR039424">
    <property type="entry name" value="SBP_5"/>
</dbReference>
<accession>A0A2M8PHK9</accession>
<comment type="similarity">
    <text evidence="2">Belongs to the bacterial solute-binding protein 5 family.</text>
</comment>
<sequence length="500" mass="55577">MSRLRALLLIALTFCALLPMRTAAQPALIIGTLEPLLNLDPADASTYFEWEVLTHLYTGLTRQAHGSLTYTLALAESHQASADGLRHTFRLRADAAFNDGTPITAQTFADSINRVLRLNGRAAAFVAPYVRSAAVDDSGALQLRLVKALPSSFVRQLVALPPFFPLHAQSFPTDRLNQRPELSALHTNGIYRLDAFSFDEYRLVADEAWRGAPPRTPTIVLRRYSSSAALREALKRGEVHVAWRGLASADALDAQQASAIQEHTAPSLQCFYLIVAQRREPFDNPQARRILMLSLSRARAVRNGLNGYGIPLFTFTPLSPAEAPRYADFELERLRSALSEGGFTRFRQIVSEVQTARLVYGDAVLSAATRLFSEITTVDALRFSVQDLEPRTFFDQVNRRAFRLLVIGWSPLVPHPQAYFEPLLTGELALGAEYNTAEAAQLLAQAALRDSYMALEALAMRDLVAIPLWQSVQVLYAAESVRGVLIEPNFLLRYDRLRLV</sequence>
<gene>
    <name evidence="7" type="ORF">CUN49_02440</name>
</gene>
<feature type="signal peptide" evidence="5">
    <location>
        <begin position="1"/>
        <end position="24"/>
    </location>
</feature>
<evidence type="ECO:0000259" key="6">
    <source>
        <dbReference type="Pfam" id="PF00496"/>
    </source>
</evidence>
<protein>
    <recommendedName>
        <fullName evidence="6">Solute-binding protein family 5 domain-containing protein</fullName>
    </recommendedName>
</protein>
<name>A0A2M8PHK9_9CHLR</name>
<evidence type="ECO:0000256" key="4">
    <source>
        <dbReference type="ARBA" id="ARBA00022729"/>
    </source>
</evidence>
<dbReference type="Gene3D" id="3.10.105.10">
    <property type="entry name" value="Dipeptide-binding Protein, Domain 3"/>
    <property type="match status" value="1"/>
</dbReference>
<dbReference type="SUPFAM" id="SSF53850">
    <property type="entry name" value="Periplasmic binding protein-like II"/>
    <property type="match status" value="1"/>
</dbReference>
<feature type="chain" id="PRO_5014999753" description="Solute-binding protein family 5 domain-containing protein" evidence="5">
    <location>
        <begin position="25"/>
        <end position="500"/>
    </location>
</feature>
<reference evidence="7 8" key="1">
    <citation type="submission" date="2017-11" db="EMBL/GenBank/DDBJ databases">
        <title>Evolution of Phototrophy in the Chloroflexi Phylum Driven by Horizontal Gene Transfer.</title>
        <authorList>
            <person name="Ward L.M."/>
            <person name="Hemp J."/>
            <person name="Shih P.M."/>
            <person name="Mcglynn S.E."/>
            <person name="Fischer W."/>
        </authorList>
    </citation>
    <scope>NUCLEOTIDE SEQUENCE [LARGE SCALE GENOMIC DNA]</scope>
    <source>
        <strain evidence="7">JP3_13</strain>
    </source>
</reference>
<dbReference type="PANTHER" id="PTHR30290">
    <property type="entry name" value="PERIPLASMIC BINDING COMPONENT OF ABC TRANSPORTER"/>
    <property type="match status" value="1"/>
</dbReference>
<dbReference type="EMBL" id="PGTM01000018">
    <property type="protein sequence ID" value="PJF37028.1"/>
    <property type="molecule type" value="Genomic_DNA"/>
</dbReference>
<dbReference type="AlphaFoldDB" id="A0A2M8PHK9"/>
<dbReference type="GO" id="GO:0015833">
    <property type="term" value="P:peptide transport"/>
    <property type="evidence" value="ECO:0007669"/>
    <property type="project" value="TreeGrafter"/>
</dbReference>
<keyword evidence="4 5" id="KW-0732">Signal</keyword>
<dbReference type="GO" id="GO:1904680">
    <property type="term" value="F:peptide transmembrane transporter activity"/>
    <property type="evidence" value="ECO:0007669"/>
    <property type="project" value="TreeGrafter"/>
</dbReference>
<evidence type="ECO:0000256" key="2">
    <source>
        <dbReference type="ARBA" id="ARBA00005695"/>
    </source>
</evidence>
<proteinExistence type="inferred from homology"/>
<dbReference type="Proteomes" id="UP000229681">
    <property type="component" value="Unassembled WGS sequence"/>
</dbReference>
<dbReference type="Gene3D" id="3.90.76.10">
    <property type="entry name" value="Dipeptide-binding Protein, Domain 1"/>
    <property type="match status" value="1"/>
</dbReference>
<evidence type="ECO:0000313" key="8">
    <source>
        <dbReference type="Proteomes" id="UP000229681"/>
    </source>
</evidence>
<dbReference type="GO" id="GO:0030313">
    <property type="term" value="C:cell envelope"/>
    <property type="evidence" value="ECO:0007669"/>
    <property type="project" value="UniProtKB-SubCell"/>
</dbReference>
<organism evidence="7 8">
    <name type="scientific">Candidatus Thermofonsia Clade 1 bacterium</name>
    <dbReference type="NCBI Taxonomy" id="2364210"/>
    <lineage>
        <taxon>Bacteria</taxon>
        <taxon>Bacillati</taxon>
        <taxon>Chloroflexota</taxon>
        <taxon>Candidatus Thermofontia</taxon>
        <taxon>Candidatus Thermofonsia Clade 1</taxon>
    </lineage>
</organism>
<evidence type="ECO:0000256" key="5">
    <source>
        <dbReference type="SAM" id="SignalP"/>
    </source>
</evidence>
<evidence type="ECO:0000256" key="1">
    <source>
        <dbReference type="ARBA" id="ARBA00004196"/>
    </source>
</evidence>
<comment type="subcellular location">
    <subcellularLocation>
        <location evidence="1">Cell envelope</location>
    </subcellularLocation>
</comment>
<dbReference type="Gene3D" id="3.40.190.10">
    <property type="entry name" value="Periplasmic binding protein-like II"/>
    <property type="match status" value="1"/>
</dbReference>
<feature type="domain" description="Solute-binding protein family 5" evidence="6">
    <location>
        <begin position="71"/>
        <end position="426"/>
    </location>
</feature>
<keyword evidence="3" id="KW-0813">Transport</keyword>
<evidence type="ECO:0000313" key="7">
    <source>
        <dbReference type="EMBL" id="PJF37028.1"/>
    </source>
</evidence>
<evidence type="ECO:0000256" key="3">
    <source>
        <dbReference type="ARBA" id="ARBA00022448"/>
    </source>
</evidence>
<comment type="caution">
    <text evidence="7">The sequence shown here is derived from an EMBL/GenBank/DDBJ whole genome shotgun (WGS) entry which is preliminary data.</text>
</comment>
<dbReference type="PANTHER" id="PTHR30290:SF10">
    <property type="entry name" value="PERIPLASMIC OLIGOPEPTIDE-BINDING PROTEIN-RELATED"/>
    <property type="match status" value="1"/>
</dbReference>